<organism evidence="7 8">
    <name type="scientific">Achromobacter pestifer</name>
    <dbReference type="NCBI Taxonomy" id="1353889"/>
    <lineage>
        <taxon>Bacteria</taxon>
        <taxon>Pseudomonadati</taxon>
        <taxon>Pseudomonadota</taxon>
        <taxon>Betaproteobacteria</taxon>
        <taxon>Burkholderiales</taxon>
        <taxon>Alcaligenaceae</taxon>
        <taxon>Achromobacter</taxon>
    </lineage>
</organism>
<dbReference type="GO" id="GO:0055085">
    <property type="term" value="P:transmembrane transport"/>
    <property type="evidence" value="ECO:0007669"/>
    <property type="project" value="UniProtKB-ARBA"/>
</dbReference>
<dbReference type="InterPro" id="IPR050319">
    <property type="entry name" value="ABC_transp_ATP-bind"/>
</dbReference>
<dbReference type="AlphaFoldDB" id="A0A7D4E3Y4"/>
<keyword evidence="4" id="KW-0547">Nucleotide-binding</keyword>
<evidence type="ECO:0000256" key="5">
    <source>
        <dbReference type="ARBA" id="ARBA00022840"/>
    </source>
</evidence>
<feature type="domain" description="ABC transporter" evidence="6">
    <location>
        <begin position="280"/>
        <end position="522"/>
    </location>
</feature>
<keyword evidence="2" id="KW-0813">Transport</keyword>
<dbReference type="SUPFAM" id="SSF52540">
    <property type="entry name" value="P-loop containing nucleoside triphosphate hydrolases"/>
    <property type="match status" value="2"/>
</dbReference>
<gene>
    <name evidence="7" type="ORF">FOC84_24785</name>
</gene>
<sequence>MTPTPPLLDIRGLSIRLPAGADRALAVKEASLSVAAGETLCIVGESGSGKSMIANAVMGLLPQPLVAPVAGSIAFQGQDLLALQEPQWRTLRGNRIGMIFQDPMSALNPVMRIGEQLEEALDAHLTLAPAEKRARILAALRDVRLPDPAGIAASYPGRLSGGQRQRVMIACALMLEPALLIADEPTTALDVTTQAQILELIRDLQARQGTAVLFITHDFGVVSQIADRVAVMQTGEIVEAGDAADVLGNPQHGYTRKLIAAIPHGVPATGAAAEPQPVLLDVRDLRKTYVSGGGLLRRGRETAAMRGISFTLQRGEVLGLVGESGSGKSTLGRCIAGLLAQDGGEILFNGQTRGARPAPGRVQMVFQDPQASLNPRHTVGRSIMAGPLAQGVALPRARERAAELLQLVGLNPDAAHRYPHEFSGGQRQRIGIARALASEPELIVADEPVSALDVSVQAQVLELFASVRRQFQLSMLFVTHDLRVAAQMCDRIAVMQQGRIIECGPAAEVIRSPSQAYTRELVQAVPDFASIVSGRARLTGITRLEVAA</sequence>
<dbReference type="Pfam" id="PF00005">
    <property type="entry name" value="ABC_tran"/>
    <property type="match status" value="2"/>
</dbReference>
<evidence type="ECO:0000256" key="3">
    <source>
        <dbReference type="ARBA" id="ARBA00022475"/>
    </source>
</evidence>
<dbReference type="NCBIfam" id="NF008453">
    <property type="entry name" value="PRK11308.1"/>
    <property type="match status" value="2"/>
</dbReference>
<accession>A0A7D4E3Y4</accession>
<keyword evidence="8" id="KW-1185">Reference proteome</keyword>
<dbReference type="NCBIfam" id="NF007739">
    <property type="entry name" value="PRK10419.1"/>
    <property type="match status" value="2"/>
</dbReference>
<dbReference type="SMART" id="SM00382">
    <property type="entry name" value="AAA"/>
    <property type="match status" value="2"/>
</dbReference>
<proteinExistence type="inferred from homology"/>
<dbReference type="PANTHER" id="PTHR43776:SF7">
    <property type="entry name" value="D,D-DIPEPTIDE TRANSPORT ATP-BINDING PROTEIN DDPF-RELATED"/>
    <property type="match status" value="1"/>
</dbReference>
<dbReference type="CDD" id="cd03257">
    <property type="entry name" value="ABC_NikE_OppD_transporters"/>
    <property type="match status" value="2"/>
</dbReference>
<evidence type="ECO:0000259" key="6">
    <source>
        <dbReference type="PROSITE" id="PS50893"/>
    </source>
</evidence>
<keyword evidence="3" id="KW-0472">Membrane</keyword>
<keyword evidence="5 7" id="KW-0067">ATP-binding</keyword>
<dbReference type="Pfam" id="PF08352">
    <property type="entry name" value="oligo_HPY"/>
    <property type="match status" value="2"/>
</dbReference>
<dbReference type="FunFam" id="3.40.50.300:FF:000016">
    <property type="entry name" value="Oligopeptide ABC transporter ATP-binding component"/>
    <property type="match status" value="1"/>
</dbReference>
<dbReference type="InterPro" id="IPR003439">
    <property type="entry name" value="ABC_transporter-like_ATP-bd"/>
</dbReference>
<evidence type="ECO:0000256" key="1">
    <source>
        <dbReference type="ARBA" id="ARBA00005417"/>
    </source>
</evidence>
<keyword evidence="3" id="KW-1003">Cell membrane</keyword>
<dbReference type="PANTHER" id="PTHR43776">
    <property type="entry name" value="TRANSPORT ATP-BINDING PROTEIN"/>
    <property type="match status" value="1"/>
</dbReference>
<dbReference type="InterPro" id="IPR017871">
    <property type="entry name" value="ABC_transporter-like_CS"/>
</dbReference>
<dbReference type="GO" id="GO:0016887">
    <property type="term" value="F:ATP hydrolysis activity"/>
    <property type="evidence" value="ECO:0007669"/>
    <property type="project" value="InterPro"/>
</dbReference>
<protein>
    <submittedName>
        <fullName evidence="7">ABC transporter ATP-binding protein</fullName>
    </submittedName>
</protein>
<feature type="domain" description="ABC transporter" evidence="6">
    <location>
        <begin position="10"/>
        <end position="259"/>
    </location>
</feature>
<dbReference type="GO" id="GO:0015833">
    <property type="term" value="P:peptide transport"/>
    <property type="evidence" value="ECO:0007669"/>
    <property type="project" value="InterPro"/>
</dbReference>
<dbReference type="InterPro" id="IPR003593">
    <property type="entry name" value="AAA+_ATPase"/>
</dbReference>
<dbReference type="InterPro" id="IPR013563">
    <property type="entry name" value="Oligopep_ABC_C"/>
</dbReference>
<evidence type="ECO:0000256" key="4">
    <source>
        <dbReference type="ARBA" id="ARBA00022741"/>
    </source>
</evidence>
<comment type="similarity">
    <text evidence="1">Belongs to the ABC transporter superfamily.</text>
</comment>
<name>A0A7D4E3Y4_9BURK</name>
<evidence type="ECO:0000313" key="8">
    <source>
        <dbReference type="Proteomes" id="UP000500970"/>
    </source>
</evidence>
<evidence type="ECO:0000313" key="7">
    <source>
        <dbReference type="EMBL" id="QKH37974.1"/>
    </source>
</evidence>
<dbReference type="Gene3D" id="3.40.50.300">
    <property type="entry name" value="P-loop containing nucleotide triphosphate hydrolases"/>
    <property type="match status" value="2"/>
</dbReference>
<dbReference type="Proteomes" id="UP000500970">
    <property type="component" value="Chromosome"/>
</dbReference>
<dbReference type="RefSeq" id="WP_173146926.1">
    <property type="nucleotide sequence ID" value="NZ_CP053985.1"/>
</dbReference>
<reference evidence="7 8" key="1">
    <citation type="submission" date="2020-05" db="EMBL/GenBank/DDBJ databases">
        <title>FDA dAtabase for Regulatory Grade micrObial Sequences (FDA-ARGOS): Supporting development and validation of Infectious Disease Dx tests.</title>
        <authorList>
            <person name="Sproer C."/>
            <person name="Gronow S."/>
            <person name="Severitt S."/>
            <person name="Schroder I."/>
            <person name="Tallon L."/>
            <person name="Sadzewicz L."/>
            <person name="Zhao X."/>
            <person name="Vavikolanu K."/>
            <person name="Mehta A."/>
            <person name="Aluvathingal J."/>
            <person name="Nadendla S."/>
            <person name="Myers T."/>
            <person name="Yan Y."/>
            <person name="Sichtig H."/>
        </authorList>
    </citation>
    <scope>NUCLEOTIDE SEQUENCE [LARGE SCALE GENOMIC DNA]</scope>
    <source>
        <strain evidence="7 8">FDAARGOS_790</strain>
    </source>
</reference>
<evidence type="ECO:0000256" key="2">
    <source>
        <dbReference type="ARBA" id="ARBA00022448"/>
    </source>
</evidence>
<dbReference type="KEGG" id="apes:FOC84_24785"/>
<dbReference type="InterPro" id="IPR027417">
    <property type="entry name" value="P-loop_NTPase"/>
</dbReference>
<dbReference type="GO" id="GO:0005524">
    <property type="term" value="F:ATP binding"/>
    <property type="evidence" value="ECO:0007669"/>
    <property type="project" value="UniProtKB-KW"/>
</dbReference>
<dbReference type="PROSITE" id="PS50893">
    <property type="entry name" value="ABC_TRANSPORTER_2"/>
    <property type="match status" value="2"/>
</dbReference>
<dbReference type="EMBL" id="CP053985">
    <property type="protein sequence ID" value="QKH37974.1"/>
    <property type="molecule type" value="Genomic_DNA"/>
</dbReference>
<dbReference type="PROSITE" id="PS00211">
    <property type="entry name" value="ABC_TRANSPORTER_1"/>
    <property type="match status" value="2"/>
</dbReference>